<dbReference type="InterPro" id="IPR011356">
    <property type="entry name" value="Leucine_aapep/pepB"/>
</dbReference>
<comment type="caution">
    <text evidence="10">The sequence shown here is derived from an EMBL/GenBank/DDBJ whole genome shotgun (WGS) entry which is preliminary data.</text>
</comment>
<proteinExistence type="inferred from homology"/>
<evidence type="ECO:0000259" key="9">
    <source>
        <dbReference type="PROSITE" id="PS00631"/>
    </source>
</evidence>
<evidence type="ECO:0000256" key="1">
    <source>
        <dbReference type="ARBA" id="ARBA00000135"/>
    </source>
</evidence>
<accession>A0A8J3A6Y0</accession>
<evidence type="ECO:0000256" key="4">
    <source>
        <dbReference type="ARBA" id="ARBA00022438"/>
    </source>
</evidence>
<dbReference type="AlphaFoldDB" id="A0A8J3A6Y0"/>
<keyword evidence="11" id="KW-1185">Reference proteome</keyword>
<dbReference type="PANTHER" id="PTHR11963:SF23">
    <property type="entry name" value="CYTOSOL AMINOPEPTIDASE"/>
    <property type="match status" value="1"/>
</dbReference>
<comment type="subcellular location">
    <subcellularLocation>
        <location evidence="8">Cytoplasm</location>
    </subcellularLocation>
</comment>
<dbReference type="Pfam" id="PF00883">
    <property type="entry name" value="Peptidase_M17"/>
    <property type="match status" value="1"/>
</dbReference>
<name>A0A8J3A6Y0_9ACTN</name>
<dbReference type="OrthoDB" id="9809354at2"/>
<dbReference type="InterPro" id="IPR043472">
    <property type="entry name" value="Macro_dom-like"/>
</dbReference>
<feature type="binding site" evidence="8">
    <location>
        <position position="264"/>
    </location>
    <ligand>
        <name>Mn(2+)</name>
        <dbReference type="ChEBI" id="CHEBI:29035"/>
        <label>1</label>
    </ligand>
</feature>
<keyword evidence="6 8" id="KW-0378">Hydrolase</keyword>
<keyword evidence="8" id="KW-0479">Metal-binding</keyword>
<dbReference type="InterPro" id="IPR008283">
    <property type="entry name" value="Peptidase_M17_N"/>
</dbReference>
<dbReference type="InterPro" id="IPR023042">
    <property type="entry name" value="Peptidase_M17_leu_NH2_pept"/>
</dbReference>
<dbReference type="Gene3D" id="3.40.220.10">
    <property type="entry name" value="Leucine Aminopeptidase, subunit E, domain 1"/>
    <property type="match status" value="1"/>
</dbReference>
<dbReference type="NCBIfam" id="NF002073">
    <property type="entry name" value="PRK00913.1-2"/>
    <property type="match status" value="1"/>
</dbReference>
<dbReference type="RefSeq" id="WP_130649810.1">
    <property type="nucleotide sequence ID" value="NZ_BMHA01000003.1"/>
</dbReference>
<evidence type="ECO:0000256" key="6">
    <source>
        <dbReference type="ARBA" id="ARBA00022801"/>
    </source>
</evidence>
<sequence length="494" mass="52441">MPRRSPAVHVTTDAVAELDVDALVVPVFRGAIEAPGAEQALQAIGLDEVPRDANFRGRLGEVLDLAAPGQPWGRVTLVGLGRMDELSPEVLRRAAGSAVRSLAPRCRTVATTLVLVQPGVPTVRAVAEGALLGAYRFDDCRPGRDPLALRDVTLVVPSSLAGEAERQLHLARVHAAAQNVARDLVSTPPNLLGPVEFADRARELVPDAIDVEVWDEDRLVAERCGGLLAVGRGSARPSRLVRLHHRPASPVAKVALVGKGITFDTGGLSLKRPSSIMESMKGDMGGAGAVLGVFTALAELDVAVEVVGYLCLAENMPGGDAQRPSDVITIRDGTTVEVMNTDAEGRLVLADGLSLAVEDDDVEAVVDVATLTGAVARALGKRASGVFANDDDLLRQLLTAAEGAGESMWHLPLWEDLRDNLESDVADLENLGRGDEAGATMGGLFLREFVDGRPWAHLDIAGPFWQDADRHHNPRHGTGVAVRTLLRWLEQAGR</sequence>
<feature type="binding site" evidence="8">
    <location>
        <position position="342"/>
    </location>
    <ligand>
        <name>Mn(2+)</name>
        <dbReference type="ChEBI" id="CHEBI:29035"/>
        <label>1</label>
    </ligand>
</feature>
<dbReference type="PRINTS" id="PR00481">
    <property type="entry name" value="LAMNOPPTDASE"/>
</dbReference>
<dbReference type="Proteomes" id="UP000650511">
    <property type="component" value="Unassembled WGS sequence"/>
</dbReference>
<dbReference type="SUPFAM" id="SSF53187">
    <property type="entry name" value="Zn-dependent exopeptidases"/>
    <property type="match status" value="1"/>
</dbReference>
<feature type="domain" description="Cytosol aminopeptidase" evidence="9">
    <location>
        <begin position="340"/>
        <end position="347"/>
    </location>
</feature>
<gene>
    <name evidence="8 10" type="primary">pepA</name>
    <name evidence="10" type="ORF">GCM10011354_11180</name>
</gene>
<keyword evidence="8" id="KW-0963">Cytoplasm</keyword>
<feature type="binding site" evidence="8">
    <location>
        <position position="283"/>
    </location>
    <ligand>
        <name>Mn(2+)</name>
        <dbReference type="ChEBI" id="CHEBI:29035"/>
        <label>2</label>
    </ligand>
</feature>
<comment type="cofactor">
    <cofactor evidence="8">
        <name>Mn(2+)</name>
        <dbReference type="ChEBI" id="CHEBI:29035"/>
    </cofactor>
    <text evidence="8">Binds 2 manganese ions per subunit.</text>
</comment>
<evidence type="ECO:0000256" key="7">
    <source>
        <dbReference type="ARBA" id="ARBA00049972"/>
    </source>
</evidence>
<evidence type="ECO:0000256" key="5">
    <source>
        <dbReference type="ARBA" id="ARBA00022670"/>
    </source>
</evidence>
<dbReference type="EMBL" id="BMHA01000003">
    <property type="protein sequence ID" value="GGI04855.1"/>
    <property type="molecule type" value="Genomic_DNA"/>
</dbReference>
<comment type="catalytic activity">
    <reaction evidence="2 8">
        <text>Release of an N-terminal amino acid, preferentially leucine, but not glutamic or aspartic acids.</text>
        <dbReference type="EC" id="3.4.11.10"/>
    </reaction>
</comment>
<dbReference type="GO" id="GO:0005737">
    <property type="term" value="C:cytoplasm"/>
    <property type="evidence" value="ECO:0007669"/>
    <property type="project" value="UniProtKB-SubCell"/>
</dbReference>
<dbReference type="EC" id="3.4.11.10" evidence="8"/>
<organism evidence="10 11">
    <name type="scientific">Egicoccus halophilus</name>
    <dbReference type="NCBI Taxonomy" id="1670830"/>
    <lineage>
        <taxon>Bacteria</taxon>
        <taxon>Bacillati</taxon>
        <taxon>Actinomycetota</taxon>
        <taxon>Nitriliruptoria</taxon>
        <taxon>Egicoccales</taxon>
        <taxon>Egicoccaceae</taxon>
        <taxon>Egicoccus</taxon>
    </lineage>
</organism>
<dbReference type="GO" id="GO:0006508">
    <property type="term" value="P:proteolysis"/>
    <property type="evidence" value="ECO:0007669"/>
    <property type="project" value="UniProtKB-KW"/>
</dbReference>
<dbReference type="GO" id="GO:0030145">
    <property type="term" value="F:manganese ion binding"/>
    <property type="evidence" value="ECO:0007669"/>
    <property type="project" value="UniProtKB-UniRule"/>
</dbReference>
<feature type="active site" evidence="8">
    <location>
        <position position="346"/>
    </location>
</feature>
<evidence type="ECO:0000256" key="8">
    <source>
        <dbReference type="HAMAP-Rule" id="MF_00181"/>
    </source>
</evidence>
<dbReference type="Gene3D" id="3.40.630.10">
    <property type="entry name" value="Zn peptidases"/>
    <property type="match status" value="1"/>
</dbReference>
<feature type="binding site" evidence="8">
    <location>
        <position position="344"/>
    </location>
    <ligand>
        <name>Mn(2+)</name>
        <dbReference type="ChEBI" id="CHEBI:29035"/>
        <label>1</label>
    </ligand>
</feature>
<comment type="function">
    <text evidence="7 8">Presumably involved in the processing and regular turnover of intracellular proteins. Catalyzes the removal of unsubstituted N-terminal amino acids from various peptides.</text>
</comment>
<dbReference type="Pfam" id="PF02789">
    <property type="entry name" value="Peptidase_M17_N"/>
    <property type="match status" value="1"/>
</dbReference>
<dbReference type="PANTHER" id="PTHR11963">
    <property type="entry name" value="LEUCINE AMINOPEPTIDASE-RELATED"/>
    <property type="match status" value="1"/>
</dbReference>
<evidence type="ECO:0000313" key="10">
    <source>
        <dbReference type="EMBL" id="GGI04855.1"/>
    </source>
</evidence>
<keyword evidence="4 8" id="KW-0031">Aminopeptidase</keyword>
<dbReference type="EC" id="3.4.11.1" evidence="8"/>
<feature type="active site" evidence="8">
    <location>
        <position position="271"/>
    </location>
</feature>
<feature type="binding site" evidence="8">
    <location>
        <position position="259"/>
    </location>
    <ligand>
        <name>Mn(2+)</name>
        <dbReference type="ChEBI" id="CHEBI:29035"/>
        <label>2</label>
    </ligand>
</feature>
<evidence type="ECO:0000256" key="3">
    <source>
        <dbReference type="ARBA" id="ARBA00009528"/>
    </source>
</evidence>
<evidence type="ECO:0000313" key="11">
    <source>
        <dbReference type="Proteomes" id="UP000650511"/>
    </source>
</evidence>
<comment type="similarity">
    <text evidence="3 8">Belongs to the peptidase M17 family.</text>
</comment>
<keyword evidence="5 8" id="KW-0645">Protease</keyword>
<feature type="binding site" evidence="8">
    <location>
        <position position="264"/>
    </location>
    <ligand>
        <name>Mn(2+)</name>
        <dbReference type="ChEBI" id="CHEBI:29035"/>
        <label>2</label>
    </ligand>
</feature>
<comment type="catalytic activity">
    <reaction evidence="1 8">
        <text>Release of an N-terminal amino acid, Xaa-|-Yaa-, in which Xaa is preferably Leu, but may be other amino acids including Pro although not Arg or Lys, and Yaa may be Pro. Amino acid amides and methyl esters are also readily hydrolyzed, but rates on arylamides are exceedingly low.</text>
        <dbReference type="EC" id="3.4.11.1"/>
    </reaction>
</comment>
<dbReference type="InterPro" id="IPR000819">
    <property type="entry name" value="Peptidase_M17_C"/>
</dbReference>
<dbReference type="HAMAP" id="MF_00181">
    <property type="entry name" value="Cytosol_peptidase_M17"/>
    <property type="match status" value="1"/>
</dbReference>
<dbReference type="GO" id="GO:0070006">
    <property type="term" value="F:metalloaminopeptidase activity"/>
    <property type="evidence" value="ECO:0007669"/>
    <property type="project" value="InterPro"/>
</dbReference>
<dbReference type="CDD" id="cd00433">
    <property type="entry name" value="Peptidase_M17"/>
    <property type="match status" value="1"/>
</dbReference>
<keyword evidence="8" id="KW-0464">Manganese</keyword>
<reference evidence="10" key="2">
    <citation type="submission" date="2020-09" db="EMBL/GenBank/DDBJ databases">
        <authorList>
            <person name="Sun Q."/>
            <person name="Zhou Y."/>
        </authorList>
    </citation>
    <scope>NUCLEOTIDE SEQUENCE</scope>
    <source>
        <strain evidence="10">CGMCC 1.14988</strain>
    </source>
</reference>
<reference evidence="10" key="1">
    <citation type="journal article" date="2014" name="Int. J. Syst. Evol. Microbiol.">
        <title>Complete genome sequence of Corynebacterium casei LMG S-19264T (=DSM 44701T), isolated from a smear-ripened cheese.</title>
        <authorList>
            <consortium name="US DOE Joint Genome Institute (JGI-PGF)"/>
            <person name="Walter F."/>
            <person name="Albersmeier A."/>
            <person name="Kalinowski J."/>
            <person name="Ruckert C."/>
        </authorList>
    </citation>
    <scope>NUCLEOTIDE SEQUENCE</scope>
    <source>
        <strain evidence="10">CGMCC 1.14988</strain>
    </source>
</reference>
<dbReference type="SUPFAM" id="SSF52949">
    <property type="entry name" value="Macro domain-like"/>
    <property type="match status" value="1"/>
</dbReference>
<evidence type="ECO:0000256" key="2">
    <source>
        <dbReference type="ARBA" id="ARBA00000967"/>
    </source>
</evidence>
<protein>
    <recommendedName>
        <fullName evidence="8">Probable cytosol aminopeptidase</fullName>
        <ecNumber evidence="8">3.4.11.1</ecNumber>
    </recommendedName>
    <alternativeName>
        <fullName evidence="8">Leucine aminopeptidase</fullName>
        <shortName evidence="8">LAP</shortName>
        <ecNumber evidence="8">3.4.11.10</ecNumber>
    </alternativeName>
    <alternativeName>
        <fullName evidence="8">Leucyl aminopeptidase</fullName>
    </alternativeName>
</protein>
<feature type="binding site" evidence="8">
    <location>
        <position position="344"/>
    </location>
    <ligand>
        <name>Mn(2+)</name>
        <dbReference type="ChEBI" id="CHEBI:29035"/>
        <label>2</label>
    </ligand>
</feature>
<dbReference type="PROSITE" id="PS00631">
    <property type="entry name" value="CYTOSOL_AP"/>
    <property type="match status" value="1"/>
</dbReference>